<evidence type="ECO:0000313" key="3">
    <source>
        <dbReference type="Proteomes" id="UP001392437"/>
    </source>
</evidence>
<keyword evidence="3" id="KW-1185">Reference proteome</keyword>
<dbReference type="Proteomes" id="UP001392437">
    <property type="component" value="Unassembled WGS sequence"/>
</dbReference>
<evidence type="ECO:0000259" key="1">
    <source>
        <dbReference type="Pfam" id="PF16010"/>
    </source>
</evidence>
<dbReference type="SUPFAM" id="SSF49344">
    <property type="entry name" value="CBD9-like"/>
    <property type="match status" value="1"/>
</dbReference>
<feature type="domain" description="Cellobiose dehydrogenase-like cytochrome" evidence="1">
    <location>
        <begin position="1"/>
        <end position="97"/>
    </location>
</feature>
<sequence length="104" mass="10607">MPGPYAGATYQVLKGSGANATHWALTALCRGCSQWTTDNGTVVAGLDPAAAGPVSVAYALSTKAPAQPANNASAVGFHSAKGPLKLDLAAAKTERFDEYVRALM</sequence>
<organism evidence="2 3">
    <name type="scientific">Apiospora kogelbergensis</name>
    <dbReference type="NCBI Taxonomy" id="1337665"/>
    <lineage>
        <taxon>Eukaryota</taxon>
        <taxon>Fungi</taxon>
        <taxon>Dikarya</taxon>
        <taxon>Ascomycota</taxon>
        <taxon>Pezizomycotina</taxon>
        <taxon>Sordariomycetes</taxon>
        <taxon>Xylariomycetidae</taxon>
        <taxon>Amphisphaeriales</taxon>
        <taxon>Apiosporaceae</taxon>
        <taxon>Apiospora</taxon>
    </lineage>
</organism>
<dbReference type="EMBL" id="JAQQWP010000002">
    <property type="protein sequence ID" value="KAK8130684.1"/>
    <property type="molecule type" value="Genomic_DNA"/>
</dbReference>
<dbReference type="AlphaFoldDB" id="A0AAW0RA58"/>
<dbReference type="Pfam" id="PF16010">
    <property type="entry name" value="CDH-cyt"/>
    <property type="match status" value="1"/>
</dbReference>
<reference evidence="2 3" key="1">
    <citation type="submission" date="2023-01" db="EMBL/GenBank/DDBJ databases">
        <title>Analysis of 21 Apiospora genomes using comparative genomics revels a genus with tremendous synthesis potential of carbohydrate active enzymes and secondary metabolites.</title>
        <authorList>
            <person name="Sorensen T."/>
        </authorList>
    </citation>
    <scope>NUCLEOTIDE SEQUENCE [LARGE SCALE GENOMIC DNA]</scope>
    <source>
        <strain evidence="2 3">CBS 117206</strain>
    </source>
</reference>
<gene>
    <name evidence="2" type="ORF">PG999_003064</name>
</gene>
<dbReference type="CDD" id="cd09630">
    <property type="entry name" value="CDH_like_cytochrome"/>
    <property type="match status" value="1"/>
</dbReference>
<name>A0AAW0RA58_9PEZI</name>
<dbReference type="Gene3D" id="2.60.40.1210">
    <property type="entry name" value="Cellobiose dehydrogenase, cytochrome domain"/>
    <property type="match status" value="1"/>
</dbReference>
<protein>
    <recommendedName>
        <fullName evidence="1">Cellobiose dehydrogenase-like cytochrome domain-containing protein</fullName>
    </recommendedName>
</protein>
<accession>A0AAW0RA58</accession>
<proteinExistence type="predicted"/>
<dbReference type="InterPro" id="IPR015920">
    <property type="entry name" value="Cellobiose_DH-like_cyt"/>
</dbReference>
<comment type="caution">
    <text evidence="2">The sequence shown here is derived from an EMBL/GenBank/DDBJ whole genome shotgun (WGS) entry which is preliminary data.</text>
</comment>
<evidence type="ECO:0000313" key="2">
    <source>
        <dbReference type="EMBL" id="KAK8130684.1"/>
    </source>
</evidence>